<dbReference type="STRING" id="35608.A0A2U1N6U0"/>
<keyword evidence="1" id="KW-0472">Membrane</keyword>
<name>A0A2U1N6U0_ARTAN</name>
<gene>
    <name evidence="2" type="ORF">CTI12_AA300540</name>
</gene>
<feature type="transmembrane region" description="Helical" evidence="1">
    <location>
        <begin position="16"/>
        <end position="34"/>
    </location>
</feature>
<evidence type="ECO:0000313" key="3">
    <source>
        <dbReference type="Proteomes" id="UP000245207"/>
    </source>
</evidence>
<comment type="caution">
    <text evidence="2">The sequence shown here is derived from an EMBL/GenBank/DDBJ whole genome shotgun (WGS) entry which is preliminary data.</text>
</comment>
<dbReference type="AlphaFoldDB" id="A0A2U1N6U0"/>
<keyword evidence="1" id="KW-1133">Transmembrane helix</keyword>
<dbReference type="EMBL" id="PKPP01003486">
    <property type="protein sequence ID" value="PWA69226.1"/>
    <property type="molecule type" value="Genomic_DNA"/>
</dbReference>
<keyword evidence="3" id="KW-1185">Reference proteome</keyword>
<sequence>MHQLYQEHKELEMKLFFLRVSMFLLPYYIMARSISILQRRRQRQEAAASAASQIALRVAEARWEGLEFENAKPFAMTSNR</sequence>
<dbReference type="Proteomes" id="UP000245207">
    <property type="component" value="Unassembled WGS sequence"/>
</dbReference>
<proteinExistence type="predicted"/>
<evidence type="ECO:0000313" key="2">
    <source>
        <dbReference type="EMBL" id="PWA69226.1"/>
    </source>
</evidence>
<accession>A0A2U1N6U0</accession>
<keyword evidence="1" id="KW-0812">Transmembrane</keyword>
<reference evidence="2 3" key="1">
    <citation type="journal article" date="2018" name="Mol. Plant">
        <title>The genome of Artemisia annua provides insight into the evolution of Asteraceae family and artemisinin biosynthesis.</title>
        <authorList>
            <person name="Shen Q."/>
            <person name="Zhang L."/>
            <person name="Liao Z."/>
            <person name="Wang S."/>
            <person name="Yan T."/>
            <person name="Shi P."/>
            <person name="Liu M."/>
            <person name="Fu X."/>
            <person name="Pan Q."/>
            <person name="Wang Y."/>
            <person name="Lv Z."/>
            <person name="Lu X."/>
            <person name="Zhang F."/>
            <person name="Jiang W."/>
            <person name="Ma Y."/>
            <person name="Chen M."/>
            <person name="Hao X."/>
            <person name="Li L."/>
            <person name="Tang Y."/>
            <person name="Lv G."/>
            <person name="Zhou Y."/>
            <person name="Sun X."/>
            <person name="Brodelius P.E."/>
            <person name="Rose J.K.C."/>
            <person name="Tang K."/>
        </authorList>
    </citation>
    <scope>NUCLEOTIDE SEQUENCE [LARGE SCALE GENOMIC DNA]</scope>
    <source>
        <strain evidence="3">cv. Huhao1</strain>
        <tissue evidence="2">Leaf</tissue>
    </source>
</reference>
<evidence type="ECO:0000256" key="1">
    <source>
        <dbReference type="SAM" id="Phobius"/>
    </source>
</evidence>
<protein>
    <submittedName>
        <fullName evidence="2">RING/FYVE/PHD zinc finger superfamily protein</fullName>
    </submittedName>
</protein>
<organism evidence="2 3">
    <name type="scientific">Artemisia annua</name>
    <name type="common">Sweet wormwood</name>
    <dbReference type="NCBI Taxonomy" id="35608"/>
    <lineage>
        <taxon>Eukaryota</taxon>
        <taxon>Viridiplantae</taxon>
        <taxon>Streptophyta</taxon>
        <taxon>Embryophyta</taxon>
        <taxon>Tracheophyta</taxon>
        <taxon>Spermatophyta</taxon>
        <taxon>Magnoliopsida</taxon>
        <taxon>eudicotyledons</taxon>
        <taxon>Gunneridae</taxon>
        <taxon>Pentapetalae</taxon>
        <taxon>asterids</taxon>
        <taxon>campanulids</taxon>
        <taxon>Asterales</taxon>
        <taxon>Asteraceae</taxon>
        <taxon>Asteroideae</taxon>
        <taxon>Anthemideae</taxon>
        <taxon>Artemisiinae</taxon>
        <taxon>Artemisia</taxon>
    </lineage>
</organism>